<comment type="caution">
    <text evidence="1">The sequence shown here is derived from an EMBL/GenBank/DDBJ whole genome shotgun (WGS) entry which is preliminary data.</text>
</comment>
<reference evidence="1 3" key="1">
    <citation type="journal article" date="2013" name="Genome Announc.">
        <title>The Draft Genome Sequence of Sphingomonas paucimobilis Strain HER1398 (Proteobacteria), Host to the Giant PAU Phage, Indicates That It Is a Member of the Genus Sphingobacterium (Bacteroidetes).</title>
        <authorList>
            <person name="White R.A.III."/>
            <person name="Suttle C.A."/>
        </authorList>
    </citation>
    <scope>NUCLEOTIDE SEQUENCE [LARGE SCALE GENOMIC DNA]</scope>
    <source>
        <strain evidence="1 3">HER1398</strain>
    </source>
</reference>
<organism evidence="1 3">
    <name type="scientific">Sphingobacterium paucimobilis HER1398</name>
    <dbReference type="NCBI Taxonomy" id="1346330"/>
    <lineage>
        <taxon>Bacteria</taxon>
        <taxon>Pseudomonadati</taxon>
        <taxon>Bacteroidota</taxon>
        <taxon>Sphingobacteriia</taxon>
        <taxon>Sphingobacteriales</taxon>
        <taxon>Sphingobacteriaceae</taxon>
        <taxon>Sphingobacterium</taxon>
    </lineage>
</organism>
<evidence type="ECO:0000313" key="1">
    <source>
        <dbReference type="EMBL" id="ERJ57826.1"/>
    </source>
</evidence>
<proteinExistence type="predicted"/>
<dbReference type="STRING" id="1346330.M472_03510"/>
<keyword evidence="3" id="KW-1185">Reference proteome</keyword>
<gene>
    <name evidence="1" type="ORF">M472_03510</name>
    <name evidence="2" type="ORF">M472_16080</name>
</gene>
<name>U2H7Y7_9SPHI</name>
<dbReference type="EMBL" id="ATDL01000021">
    <property type="protein sequence ID" value="ERJ57826.1"/>
    <property type="molecule type" value="Genomic_DNA"/>
</dbReference>
<dbReference type="Proteomes" id="UP000016584">
    <property type="component" value="Unassembled WGS sequence"/>
</dbReference>
<dbReference type="EMBL" id="ATDL01000007">
    <property type="protein sequence ID" value="ERJ60277.1"/>
    <property type="molecule type" value="Genomic_DNA"/>
</dbReference>
<accession>U2H7Y7</accession>
<sequence length="43" mass="5193">MPNQLRFSKTELGECFQDMPNYKFFIDFKHLIIKSAKAHKNLY</sequence>
<dbReference type="AlphaFoldDB" id="U2H7Y7"/>
<evidence type="ECO:0000313" key="2">
    <source>
        <dbReference type="EMBL" id="ERJ60277.1"/>
    </source>
</evidence>
<protein>
    <submittedName>
        <fullName evidence="1">Uncharacterized protein</fullName>
    </submittedName>
</protein>
<evidence type="ECO:0000313" key="3">
    <source>
        <dbReference type="Proteomes" id="UP000016584"/>
    </source>
</evidence>